<dbReference type="SFLD" id="SFLDS00029">
    <property type="entry name" value="Radical_SAM"/>
    <property type="match status" value="1"/>
</dbReference>
<gene>
    <name evidence="9" type="ORF">C823_05418</name>
</gene>
<dbReference type="CDD" id="cd01335">
    <property type="entry name" value="Radical_SAM"/>
    <property type="match status" value="1"/>
</dbReference>
<dbReference type="InterPro" id="IPR058240">
    <property type="entry name" value="rSAM_sf"/>
</dbReference>
<evidence type="ECO:0000313" key="9">
    <source>
        <dbReference type="EMBL" id="EMZ19593.1"/>
    </source>
</evidence>
<dbReference type="InterPro" id="IPR023867">
    <property type="entry name" value="Sulphatase_maturase_rSAM"/>
</dbReference>
<dbReference type="InterPro" id="IPR013785">
    <property type="entry name" value="Aldolase_TIM"/>
</dbReference>
<dbReference type="PANTHER" id="PTHR43273">
    <property type="entry name" value="ANAEROBIC SULFATASE-MATURATING ENZYME HOMOLOG ASLB-RELATED"/>
    <property type="match status" value="1"/>
</dbReference>
<evidence type="ECO:0000256" key="7">
    <source>
        <dbReference type="ARBA" id="ARBA00023601"/>
    </source>
</evidence>
<evidence type="ECO:0000256" key="1">
    <source>
        <dbReference type="ARBA" id="ARBA00001966"/>
    </source>
</evidence>
<dbReference type="InterPro" id="IPR000385">
    <property type="entry name" value="MoaA_NifB_PqqE_Fe-S-bd_CS"/>
</dbReference>
<name>N1ZZM1_9FIRM</name>
<dbReference type="PROSITE" id="PS51918">
    <property type="entry name" value="RADICAL_SAM"/>
    <property type="match status" value="1"/>
</dbReference>
<protein>
    <submittedName>
        <fullName evidence="9">Radical SAM additional 4Fe4S-binding SPASM domain-containing protein</fullName>
    </submittedName>
</protein>
<comment type="cofactor">
    <cofactor evidence="1">
        <name>[4Fe-4S] cluster</name>
        <dbReference type="ChEBI" id="CHEBI:49883"/>
    </cofactor>
</comment>
<evidence type="ECO:0000256" key="2">
    <source>
        <dbReference type="ARBA" id="ARBA00022485"/>
    </source>
</evidence>
<feature type="domain" description="Radical SAM core" evidence="8">
    <location>
        <begin position="116"/>
        <end position="359"/>
    </location>
</feature>
<keyword evidence="4" id="KW-0479">Metal-binding</keyword>
<comment type="similarity">
    <text evidence="7">Belongs to the radical SAM superfamily. Anaerobic sulfatase-maturating enzyme family.</text>
</comment>
<dbReference type="eggNOG" id="COG0641">
    <property type="taxonomic scope" value="Bacteria"/>
</dbReference>
<dbReference type="PANTHER" id="PTHR43273:SF3">
    <property type="entry name" value="ANAEROBIC SULFATASE-MATURATING ENZYME HOMOLOG ASLB-RELATED"/>
    <property type="match status" value="1"/>
</dbReference>
<dbReference type="PROSITE" id="PS01305">
    <property type="entry name" value="MOAA_NIFB_PQQE"/>
    <property type="match status" value="1"/>
</dbReference>
<dbReference type="GO" id="GO:0051539">
    <property type="term" value="F:4 iron, 4 sulfur cluster binding"/>
    <property type="evidence" value="ECO:0007669"/>
    <property type="project" value="UniProtKB-KW"/>
</dbReference>
<dbReference type="GO" id="GO:0046872">
    <property type="term" value="F:metal ion binding"/>
    <property type="evidence" value="ECO:0007669"/>
    <property type="project" value="UniProtKB-KW"/>
</dbReference>
<accession>N1ZZM1</accession>
<dbReference type="SFLD" id="SFLDG01384">
    <property type="entry name" value="thioether_bond_formation_requi"/>
    <property type="match status" value="1"/>
</dbReference>
<dbReference type="PATRIC" id="fig|1235802.3.peg.5718"/>
<evidence type="ECO:0000256" key="4">
    <source>
        <dbReference type="ARBA" id="ARBA00022723"/>
    </source>
</evidence>
<keyword evidence="6" id="KW-0411">Iron-sulfur</keyword>
<dbReference type="STRING" id="1235802.C823_05418"/>
<dbReference type="SFLD" id="SFLDG01067">
    <property type="entry name" value="SPASM/twitch_domain_containing"/>
    <property type="match status" value="1"/>
</dbReference>
<reference evidence="9 10" key="1">
    <citation type="journal article" date="2014" name="Genome Announc.">
        <title>Draft genome sequences of the altered schaedler flora, a defined bacterial community from gnotobiotic mice.</title>
        <authorList>
            <person name="Wannemuehler M.J."/>
            <person name="Overstreet A.M."/>
            <person name="Ward D.V."/>
            <person name="Phillips G.J."/>
        </authorList>
    </citation>
    <scope>NUCLEOTIDE SEQUENCE [LARGE SCALE GENOMIC DNA]</scope>
    <source>
        <strain evidence="9 10">ASF492</strain>
    </source>
</reference>
<keyword evidence="2" id="KW-0004">4Fe-4S</keyword>
<dbReference type="SFLD" id="SFLDG01386">
    <property type="entry name" value="main_SPASM_domain-containing"/>
    <property type="match status" value="1"/>
</dbReference>
<organism evidence="9 10">
    <name type="scientific">Eubacterium plexicaudatum ASF492</name>
    <dbReference type="NCBI Taxonomy" id="1235802"/>
    <lineage>
        <taxon>Bacteria</taxon>
        <taxon>Bacillati</taxon>
        <taxon>Bacillota</taxon>
        <taxon>Clostridia</taxon>
        <taxon>Eubacteriales</taxon>
        <taxon>Eubacteriaceae</taxon>
        <taxon>Eubacterium</taxon>
    </lineage>
</organism>
<sequence>MDKNIEEKVRVLFERLSENGSTGRLGKTFCTEKNYYFLDTGTGKVAKLKANVYFVMKKILESDNYCDVLKLPLTADDFLDALNEIETAIKAENILSANPVQTLTGDAVEKLDEILANGVQNITLEVTEKCNLRCKYCIYNTSHQEYREFGTRNMSWDVAKKAVDFLKDHSTHAQSCHIGFYGGEPLINFELIRKVVKYAKEKMEGITFALTTNAVLMTEEIAQFFLENDFSVIISLDGPQDVHDENRVLKDGTGSFNKTVDGAKKIIKMYHENGKTSKIGFNIVTTGPDYHEKYDKIQSFIETEDWIPKDIFILTSGEDVGPRESPYFLPQSQEERKYIEGAYEPLSKWEQEHKKDNKPLFTDGVMDKGMLIIHKRILTDKPVARYGMNGCCVPGERRVYVTVDGKFLHCEKVGNIPDIGNVDQGLDKEKISKLYVNDFISEATKYCKNCWAVNLCTLCYVSCYDQEGTHFEYRHNPCRVERQYLENNLIRYHSILESEPESLSHYNDVELK</sequence>
<dbReference type="Proteomes" id="UP000012589">
    <property type="component" value="Unassembled WGS sequence"/>
</dbReference>
<proteinExistence type="inferred from homology"/>
<dbReference type="Pfam" id="PF04055">
    <property type="entry name" value="Radical_SAM"/>
    <property type="match status" value="1"/>
</dbReference>
<comment type="caution">
    <text evidence="9">The sequence shown here is derived from an EMBL/GenBank/DDBJ whole genome shotgun (WGS) entry which is preliminary data.</text>
</comment>
<dbReference type="EMBL" id="AQFT01000160">
    <property type="protein sequence ID" value="EMZ19593.1"/>
    <property type="molecule type" value="Genomic_DNA"/>
</dbReference>
<dbReference type="GO" id="GO:0016491">
    <property type="term" value="F:oxidoreductase activity"/>
    <property type="evidence" value="ECO:0007669"/>
    <property type="project" value="InterPro"/>
</dbReference>
<evidence type="ECO:0000256" key="6">
    <source>
        <dbReference type="ARBA" id="ARBA00023014"/>
    </source>
</evidence>
<keyword evidence="10" id="KW-1185">Reference proteome</keyword>
<keyword evidence="3" id="KW-0949">S-adenosyl-L-methionine</keyword>
<evidence type="ECO:0000256" key="5">
    <source>
        <dbReference type="ARBA" id="ARBA00023004"/>
    </source>
</evidence>
<dbReference type="InterPro" id="IPR007197">
    <property type="entry name" value="rSAM"/>
</dbReference>
<dbReference type="HOGENOM" id="CLU_009273_3_4_9"/>
<keyword evidence="5" id="KW-0408">Iron</keyword>
<dbReference type="AlphaFoldDB" id="N1ZZM1"/>
<evidence type="ECO:0000313" key="10">
    <source>
        <dbReference type="Proteomes" id="UP000012589"/>
    </source>
</evidence>
<evidence type="ECO:0000259" key="8">
    <source>
        <dbReference type="PROSITE" id="PS51918"/>
    </source>
</evidence>
<dbReference type="Gene3D" id="3.20.20.70">
    <property type="entry name" value="Aldolase class I"/>
    <property type="match status" value="1"/>
</dbReference>
<evidence type="ECO:0000256" key="3">
    <source>
        <dbReference type="ARBA" id="ARBA00022691"/>
    </source>
</evidence>
<dbReference type="SUPFAM" id="SSF102114">
    <property type="entry name" value="Radical SAM enzymes"/>
    <property type="match status" value="1"/>
</dbReference>